<evidence type="ECO:0000313" key="5">
    <source>
        <dbReference type="Proteomes" id="UP001415857"/>
    </source>
</evidence>
<evidence type="ECO:0000256" key="1">
    <source>
        <dbReference type="ARBA" id="ARBA00007626"/>
    </source>
</evidence>
<dbReference type="EMBL" id="JBBPBK010000012">
    <property type="protein sequence ID" value="KAK9274218.1"/>
    <property type="molecule type" value="Genomic_DNA"/>
</dbReference>
<keyword evidence="2" id="KW-0677">Repeat</keyword>
<dbReference type="PROSITE" id="PS51375">
    <property type="entry name" value="PPR"/>
    <property type="match status" value="1"/>
</dbReference>
<comment type="caution">
    <text evidence="4">The sequence shown here is derived from an EMBL/GenBank/DDBJ whole genome shotgun (WGS) entry which is preliminary data.</text>
</comment>
<dbReference type="Pfam" id="PF01535">
    <property type="entry name" value="PPR"/>
    <property type="match status" value="1"/>
</dbReference>
<dbReference type="Gene3D" id="1.25.40.10">
    <property type="entry name" value="Tetratricopeptide repeat domain"/>
    <property type="match status" value="1"/>
</dbReference>
<organism evidence="4 5">
    <name type="scientific">Liquidambar formosana</name>
    <name type="common">Formosan gum</name>
    <dbReference type="NCBI Taxonomy" id="63359"/>
    <lineage>
        <taxon>Eukaryota</taxon>
        <taxon>Viridiplantae</taxon>
        <taxon>Streptophyta</taxon>
        <taxon>Embryophyta</taxon>
        <taxon>Tracheophyta</taxon>
        <taxon>Spermatophyta</taxon>
        <taxon>Magnoliopsida</taxon>
        <taxon>eudicotyledons</taxon>
        <taxon>Gunneridae</taxon>
        <taxon>Pentapetalae</taxon>
        <taxon>Saxifragales</taxon>
        <taxon>Altingiaceae</taxon>
        <taxon>Liquidambar</taxon>
    </lineage>
</organism>
<dbReference type="Proteomes" id="UP001415857">
    <property type="component" value="Unassembled WGS sequence"/>
</dbReference>
<keyword evidence="5" id="KW-1185">Reference proteome</keyword>
<dbReference type="InterPro" id="IPR002885">
    <property type="entry name" value="PPR_rpt"/>
</dbReference>
<dbReference type="AlphaFoldDB" id="A0AAP0RB02"/>
<dbReference type="PANTHER" id="PTHR47941">
    <property type="entry name" value="PENTATRICOPEPTIDE REPEAT-CONTAINING PROTEIN 3, MITOCHONDRIAL"/>
    <property type="match status" value="1"/>
</dbReference>
<protein>
    <recommendedName>
        <fullName evidence="6">Pentatricopeptide repeat-containing protein</fullName>
    </recommendedName>
</protein>
<gene>
    <name evidence="4" type="ORF">L1049_019032</name>
</gene>
<name>A0AAP0RB02_LIQFO</name>
<reference evidence="4 5" key="1">
    <citation type="journal article" date="2024" name="Plant J.">
        <title>Genome sequences and population genomics reveal climatic adaptation and genomic divergence between two closely related sweetgum species.</title>
        <authorList>
            <person name="Xu W.Q."/>
            <person name="Ren C.Q."/>
            <person name="Zhang X.Y."/>
            <person name="Comes H.P."/>
            <person name="Liu X.H."/>
            <person name="Li Y.G."/>
            <person name="Kettle C.J."/>
            <person name="Jalonen R."/>
            <person name="Gaisberger H."/>
            <person name="Ma Y.Z."/>
            <person name="Qiu Y.X."/>
        </authorList>
    </citation>
    <scope>NUCLEOTIDE SEQUENCE [LARGE SCALE GENOMIC DNA]</scope>
    <source>
        <strain evidence="4">Hangzhou</strain>
    </source>
</reference>
<sequence>MQKVEELVGDMLRNGHVIDASLYSFLVKGYGEDGNEEMAMRVFHESIDMGYMINLESFSVIVKELYGKGKLHEVEKLLEELSRSFPVINVDSYRRVLDEHLCESI</sequence>
<feature type="repeat" description="PPR" evidence="3">
    <location>
        <begin position="19"/>
        <end position="53"/>
    </location>
</feature>
<proteinExistence type="inferred from homology"/>
<dbReference type="NCBIfam" id="TIGR00756">
    <property type="entry name" value="PPR"/>
    <property type="match status" value="1"/>
</dbReference>
<evidence type="ECO:0000313" key="4">
    <source>
        <dbReference type="EMBL" id="KAK9274218.1"/>
    </source>
</evidence>
<evidence type="ECO:0008006" key="6">
    <source>
        <dbReference type="Google" id="ProtNLM"/>
    </source>
</evidence>
<evidence type="ECO:0000256" key="2">
    <source>
        <dbReference type="ARBA" id="ARBA00022737"/>
    </source>
</evidence>
<accession>A0AAP0RB02</accession>
<comment type="similarity">
    <text evidence="1">Belongs to the PPR family. P subfamily.</text>
</comment>
<dbReference type="InterPro" id="IPR011990">
    <property type="entry name" value="TPR-like_helical_dom_sf"/>
</dbReference>
<evidence type="ECO:0000256" key="3">
    <source>
        <dbReference type="PROSITE-ProRule" id="PRU00708"/>
    </source>
</evidence>